<dbReference type="Proteomes" id="UP000316598">
    <property type="component" value="Unassembled WGS sequence"/>
</dbReference>
<keyword evidence="1" id="KW-0732">Signal</keyword>
<evidence type="ECO:0000313" key="3">
    <source>
        <dbReference type="Proteomes" id="UP000316598"/>
    </source>
</evidence>
<comment type="caution">
    <text evidence="2">The sequence shown here is derived from an EMBL/GenBank/DDBJ whole genome shotgun (WGS) entry which is preliminary data.</text>
</comment>
<accession>A0A5C5WVK8</accession>
<dbReference type="Pfam" id="PF07585">
    <property type="entry name" value="BBP7"/>
    <property type="match status" value="1"/>
</dbReference>
<keyword evidence="3" id="KW-1185">Reference proteome</keyword>
<evidence type="ECO:0000256" key="1">
    <source>
        <dbReference type="SAM" id="SignalP"/>
    </source>
</evidence>
<dbReference type="InterPro" id="IPR011446">
    <property type="entry name" value="BBP7"/>
</dbReference>
<feature type="signal peptide" evidence="1">
    <location>
        <begin position="1"/>
        <end position="18"/>
    </location>
</feature>
<evidence type="ECO:0000313" key="2">
    <source>
        <dbReference type="EMBL" id="TWT54706.1"/>
    </source>
</evidence>
<name>A0A5C5WVK8_9BACT</name>
<organism evidence="2 3">
    <name type="scientific">Rubripirellula amarantea</name>
    <dbReference type="NCBI Taxonomy" id="2527999"/>
    <lineage>
        <taxon>Bacteria</taxon>
        <taxon>Pseudomonadati</taxon>
        <taxon>Planctomycetota</taxon>
        <taxon>Planctomycetia</taxon>
        <taxon>Pirellulales</taxon>
        <taxon>Pirellulaceae</taxon>
        <taxon>Rubripirellula</taxon>
    </lineage>
</organism>
<proteinExistence type="predicted"/>
<reference evidence="2 3" key="1">
    <citation type="submission" date="2019-02" db="EMBL/GenBank/DDBJ databases">
        <title>Deep-cultivation of Planctomycetes and their phenomic and genomic characterization uncovers novel biology.</title>
        <authorList>
            <person name="Wiegand S."/>
            <person name="Jogler M."/>
            <person name="Boedeker C."/>
            <person name="Pinto D."/>
            <person name="Vollmers J."/>
            <person name="Rivas-Marin E."/>
            <person name="Kohn T."/>
            <person name="Peeters S.H."/>
            <person name="Heuer A."/>
            <person name="Rast P."/>
            <person name="Oberbeckmann S."/>
            <person name="Bunk B."/>
            <person name="Jeske O."/>
            <person name="Meyerdierks A."/>
            <person name="Storesund J.E."/>
            <person name="Kallscheuer N."/>
            <person name="Luecker S."/>
            <person name="Lage O.M."/>
            <person name="Pohl T."/>
            <person name="Merkel B.J."/>
            <person name="Hornburger P."/>
            <person name="Mueller R.-W."/>
            <person name="Bruemmer F."/>
            <person name="Labrenz M."/>
            <person name="Spormann A.M."/>
            <person name="Op Den Camp H."/>
            <person name="Overmann J."/>
            <person name="Amann R."/>
            <person name="Jetten M.S.M."/>
            <person name="Mascher T."/>
            <person name="Medema M.H."/>
            <person name="Devos D.P."/>
            <person name="Kaster A.-K."/>
            <person name="Ovreas L."/>
            <person name="Rohde M."/>
            <person name="Galperin M.Y."/>
            <person name="Jogler C."/>
        </authorList>
    </citation>
    <scope>NUCLEOTIDE SEQUENCE [LARGE SCALE GENOMIC DNA]</scope>
    <source>
        <strain evidence="2 3">Pla22</strain>
    </source>
</reference>
<gene>
    <name evidence="2" type="ORF">Pla22_23570</name>
</gene>
<protein>
    <submittedName>
        <fullName evidence="2">Uncharacterized protein</fullName>
    </submittedName>
</protein>
<dbReference type="EMBL" id="SJPI01000001">
    <property type="protein sequence ID" value="TWT54706.1"/>
    <property type="molecule type" value="Genomic_DNA"/>
</dbReference>
<feature type="chain" id="PRO_5022678208" evidence="1">
    <location>
        <begin position="19"/>
        <end position="495"/>
    </location>
</feature>
<dbReference type="AlphaFoldDB" id="A0A5C5WVK8"/>
<sequence precursor="true">MLLAIAIAGVATASTVHAQVRTKRPDRGTYRSPEMETLPLDTVELEPPTPMQDTENASTNLRRVAHENVQLRSLSSMTPLVDDANDDAIADSDQDRHGVPVSYESYEVIQDDGQIIYDEGYAHYGGEYCDDAGCDSMGGACGWANSKIRLSRCDWFGSLELLTMFRNGDRLPELVTTGPAEATADAQVLAGGETLLKDITVGGRLTLGTWLDDSQCRSLVFRGWGAAEESYHFSRDQTQTSILGRPFFDVTDGETPGDNVQIIASPGRANGSINVDATSNVFGGDVSVRQYLYGAYGGTVDVLYGYQYMRLNEDLRIGSSTVSLDDDFAPVGTIIASRDAFEAENDFHGGQLGIATKYREGCWSFSGLAKAGFGSLRRTATRTGATVTSNGGISATSDQGLLVRNTNSGKTTDHTFGWVPELDFTIGYQRFPSYELTVGYHIIAMTDALQTSGTIDPNLATNLADNPTGTQSPSPDLRFDTFYVQGIHFGIQYVY</sequence>